<evidence type="ECO:0000313" key="2">
    <source>
        <dbReference type="EMBL" id="SFL60590.1"/>
    </source>
</evidence>
<organism evidence="2 3">
    <name type="scientific">Azotobacter beijerinckii</name>
    <dbReference type="NCBI Taxonomy" id="170623"/>
    <lineage>
        <taxon>Bacteria</taxon>
        <taxon>Pseudomonadati</taxon>
        <taxon>Pseudomonadota</taxon>
        <taxon>Gammaproteobacteria</taxon>
        <taxon>Pseudomonadales</taxon>
        <taxon>Pseudomonadaceae</taxon>
        <taxon>Azotobacter</taxon>
    </lineage>
</organism>
<feature type="compositionally biased region" description="Low complexity" evidence="1">
    <location>
        <begin position="96"/>
        <end position="112"/>
    </location>
</feature>
<feature type="region of interest" description="Disordered" evidence="1">
    <location>
        <begin position="167"/>
        <end position="254"/>
    </location>
</feature>
<protein>
    <submittedName>
        <fullName evidence="2">Uncharacterized protein</fullName>
    </submittedName>
</protein>
<accession>A0A1I4J213</accession>
<gene>
    <name evidence="2" type="ORF">SAMN04244574_04748</name>
</gene>
<evidence type="ECO:0000256" key="1">
    <source>
        <dbReference type="SAM" id="MobiDB-lite"/>
    </source>
</evidence>
<name>A0A1I4J213_9GAMM</name>
<proteinExistence type="predicted"/>
<dbReference type="Proteomes" id="UP000199579">
    <property type="component" value="Unassembled WGS sequence"/>
</dbReference>
<dbReference type="EMBL" id="FOSX01000190">
    <property type="protein sequence ID" value="SFL60590.1"/>
    <property type="molecule type" value="Genomic_DNA"/>
</dbReference>
<feature type="region of interest" description="Disordered" evidence="1">
    <location>
        <begin position="74"/>
        <end position="112"/>
    </location>
</feature>
<reference evidence="2 3" key="1">
    <citation type="submission" date="2016-10" db="EMBL/GenBank/DDBJ databases">
        <authorList>
            <person name="de Groot N.N."/>
        </authorList>
    </citation>
    <scope>NUCLEOTIDE SEQUENCE [LARGE SCALE GENOMIC DNA]</scope>
    <source>
        <strain evidence="2 3">DSM 381</strain>
    </source>
</reference>
<evidence type="ECO:0000313" key="3">
    <source>
        <dbReference type="Proteomes" id="UP000199579"/>
    </source>
</evidence>
<feature type="compositionally biased region" description="Polar residues" evidence="1">
    <location>
        <begin position="190"/>
        <end position="199"/>
    </location>
</feature>
<dbReference type="AlphaFoldDB" id="A0A1I4J213"/>
<sequence length="254" mass="25660">MERDSSAIRKAGSGQCHGTAGVGAGDAGCLGRRSVRGQPATPISPGAAVFHRRRADVAGFAGVTPFAACRRAPDGQLAGERDGPVRQGQPHRARIAAGVGARQRRTAGTGRLGAGQRALPACRAGNCALSMATTCRSRKSGSSLCATSAPPPCRDIRGWSTIPTWIGSSTCRPARTPMKASAPPGGAQAQRGTGASRTASRGLGGFPLPPGGSGQKPLRGDARRAANGALAHLGRRFGQHTGTGGHQQARPQGG</sequence>